<keyword evidence="3" id="KW-1185">Reference proteome</keyword>
<sequence length="97" mass="11361">YRFFIWLSYLASDALAVYALATLFNRKKKLQHDNNGSHDLEVVWAPILLMHLGGQMFITAYNIEDNELWRRHILTALSQVLNPSYFPPSQHISIFRL</sequence>
<protein>
    <submittedName>
        <fullName evidence="2">Os08g0149800 protein</fullName>
    </submittedName>
</protein>
<reference evidence="3" key="1">
    <citation type="journal article" date="2005" name="Nature">
        <title>The map-based sequence of the rice genome.</title>
        <authorList>
            <consortium name="International rice genome sequencing project (IRGSP)"/>
            <person name="Matsumoto T."/>
            <person name="Wu J."/>
            <person name="Kanamori H."/>
            <person name="Katayose Y."/>
            <person name="Fujisawa M."/>
            <person name="Namiki N."/>
            <person name="Mizuno H."/>
            <person name="Yamamoto K."/>
            <person name="Antonio B.A."/>
            <person name="Baba T."/>
            <person name="Sakata K."/>
            <person name="Nagamura Y."/>
            <person name="Aoki H."/>
            <person name="Arikawa K."/>
            <person name="Arita K."/>
            <person name="Bito T."/>
            <person name="Chiden Y."/>
            <person name="Fujitsuka N."/>
            <person name="Fukunaka R."/>
            <person name="Hamada M."/>
            <person name="Harada C."/>
            <person name="Hayashi A."/>
            <person name="Hijishita S."/>
            <person name="Honda M."/>
            <person name="Hosokawa S."/>
            <person name="Ichikawa Y."/>
            <person name="Idonuma A."/>
            <person name="Iijima M."/>
            <person name="Ikeda M."/>
            <person name="Ikeno M."/>
            <person name="Ito K."/>
            <person name="Ito S."/>
            <person name="Ito T."/>
            <person name="Ito Y."/>
            <person name="Ito Y."/>
            <person name="Iwabuchi A."/>
            <person name="Kamiya K."/>
            <person name="Karasawa W."/>
            <person name="Kurita K."/>
            <person name="Katagiri S."/>
            <person name="Kikuta A."/>
            <person name="Kobayashi H."/>
            <person name="Kobayashi N."/>
            <person name="Machita K."/>
            <person name="Maehara T."/>
            <person name="Masukawa M."/>
            <person name="Mizubayashi T."/>
            <person name="Mukai Y."/>
            <person name="Nagasaki H."/>
            <person name="Nagata Y."/>
            <person name="Naito S."/>
            <person name="Nakashima M."/>
            <person name="Nakama Y."/>
            <person name="Nakamichi Y."/>
            <person name="Nakamura M."/>
            <person name="Meguro A."/>
            <person name="Negishi M."/>
            <person name="Ohta I."/>
            <person name="Ohta T."/>
            <person name="Okamoto M."/>
            <person name="Ono N."/>
            <person name="Saji S."/>
            <person name="Sakaguchi M."/>
            <person name="Sakai K."/>
            <person name="Shibata M."/>
            <person name="Shimokawa T."/>
            <person name="Song J."/>
            <person name="Takazaki Y."/>
            <person name="Terasawa K."/>
            <person name="Tsugane M."/>
            <person name="Tsuji K."/>
            <person name="Ueda S."/>
            <person name="Waki K."/>
            <person name="Yamagata H."/>
            <person name="Yamamoto M."/>
            <person name="Yamamoto S."/>
            <person name="Yamane H."/>
            <person name="Yoshiki S."/>
            <person name="Yoshihara R."/>
            <person name="Yukawa K."/>
            <person name="Zhong H."/>
            <person name="Yano M."/>
            <person name="Yuan Q."/>
            <person name="Ouyang S."/>
            <person name="Liu J."/>
            <person name="Jones K.M."/>
            <person name="Gansberger K."/>
            <person name="Moffat K."/>
            <person name="Hill J."/>
            <person name="Bera J."/>
            <person name="Fadrosh D."/>
            <person name="Jin S."/>
            <person name="Johri S."/>
            <person name="Kim M."/>
            <person name="Overton L."/>
            <person name="Reardon M."/>
            <person name="Tsitrin T."/>
            <person name="Vuong H."/>
            <person name="Weaver B."/>
            <person name="Ciecko A."/>
            <person name="Tallon L."/>
            <person name="Jackson J."/>
            <person name="Pai G."/>
            <person name="Aken S.V."/>
            <person name="Utterback T."/>
            <person name="Reidmuller S."/>
            <person name="Feldblyum T."/>
            <person name="Hsiao J."/>
            <person name="Zismann V."/>
            <person name="Iobst S."/>
            <person name="de Vazeille A.R."/>
            <person name="Buell C.R."/>
            <person name="Ying K."/>
            <person name="Li Y."/>
            <person name="Lu T."/>
            <person name="Huang Y."/>
            <person name="Zhao Q."/>
            <person name="Feng Q."/>
            <person name="Zhang L."/>
            <person name="Zhu J."/>
            <person name="Weng Q."/>
            <person name="Mu J."/>
            <person name="Lu Y."/>
            <person name="Fan D."/>
            <person name="Liu Y."/>
            <person name="Guan J."/>
            <person name="Zhang Y."/>
            <person name="Yu S."/>
            <person name="Liu X."/>
            <person name="Zhang Y."/>
            <person name="Hong G."/>
            <person name="Han B."/>
            <person name="Choisne N."/>
            <person name="Demange N."/>
            <person name="Orjeda G."/>
            <person name="Samain S."/>
            <person name="Cattolico L."/>
            <person name="Pelletier E."/>
            <person name="Couloux A."/>
            <person name="Segurens B."/>
            <person name="Wincker P."/>
            <person name="D'Hont A."/>
            <person name="Scarpelli C."/>
            <person name="Weissenbach J."/>
            <person name="Salanoubat M."/>
            <person name="Quetier F."/>
            <person name="Yu Y."/>
            <person name="Kim H.R."/>
            <person name="Rambo T."/>
            <person name="Currie J."/>
            <person name="Collura K."/>
            <person name="Luo M."/>
            <person name="Yang T."/>
            <person name="Ammiraju J.S.S."/>
            <person name="Engler F."/>
            <person name="Soderlund C."/>
            <person name="Wing R.A."/>
            <person name="Palmer L.E."/>
            <person name="de la Bastide M."/>
            <person name="Spiegel L."/>
            <person name="Nascimento L."/>
            <person name="Zutavern T."/>
            <person name="O'Shaughnessy A."/>
            <person name="Dike S."/>
            <person name="Dedhia N."/>
            <person name="Preston R."/>
            <person name="Balija V."/>
            <person name="McCombie W.R."/>
            <person name="Chow T."/>
            <person name="Chen H."/>
            <person name="Chung M."/>
            <person name="Chen C."/>
            <person name="Shaw J."/>
            <person name="Wu H."/>
            <person name="Hsiao K."/>
            <person name="Chao Y."/>
            <person name="Chu M."/>
            <person name="Cheng C."/>
            <person name="Hour A."/>
            <person name="Lee P."/>
            <person name="Lin S."/>
            <person name="Lin Y."/>
            <person name="Liou J."/>
            <person name="Liu S."/>
            <person name="Hsing Y."/>
            <person name="Raghuvanshi S."/>
            <person name="Mohanty A."/>
            <person name="Bharti A.K."/>
            <person name="Gaur A."/>
            <person name="Gupta V."/>
            <person name="Kumar D."/>
            <person name="Ravi V."/>
            <person name="Vij S."/>
            <person name="Kapur A."/>
            <person name="Khurana P."/>
            <person name="Khurana P."/>
            <person name="Khurana J.P."/>
            <person name="Tyagi A.K."/>
            <person name="Gaikwad K."/>
            <person name="Singh A."/>
            <person name="Dalal V."/>
            <person name="Srivastava S."/>
            <person name="Dixit A."/>
            <person name="Pal A.K."/>
            <person name="Ghazi I.A."/>
            <person name="Yadav M."/>
            <person name="Pandit A."/>
            <person name="Bhargava A."/>
            <person name="Sureshbabu K."/>
            <person name="Batra K."/>
            <person name="Sharma T.R."/>
            <person name="Mohapatra T."/>
            <person name="Singh N.K."/>
            <person name="Messing J."/>
            <person name="Nelson A.B."/>
            <person name="Fuks G."/>
            <person name="Kavchok S."/>
            <person name="Keizer G."/>
            <person name="Linton E."/>
            <person name="Llaca V."/>
            <person name="Song R."/>
            <person name="Tanyolac B."/>
            <person name="Young S."/>
            <person name="Ho-Il K."/>
            <person name="Hahn J.H."/>
            <person name="Sangsakoo G."/>
            <person name="Vanavichit A."/>
            <person name="de Mattos Luiz.A.T."/>
            <person name="Zimmer P.D."/>
            <person name="Malone G."/>
            <person name="Dellagostin O."/>
            <person name="de Oliveira A.C."/>
            <person name="Bevan M."/>
            <person name="Bancroft I."/>
            <person name="Minx P."/>
            <person name="Cordum H."/>
            <person name="Wilson R."/>
            <person name="Cheng Z."/>
            <person name="Jin W."/>
            <person name="Jiang J."/>
            <person name="Leong S.A."/>
            <person name="Iwama H."/>
            <person name="Gojobori T."/>
            <person name="Itoh T."/>
            <person name="Niimura Y."/>
            <person name="Fujii Y."/>
            <person name="Habara T."/>
            <person name="Sakai H."/>
            <person name="Sato Y."/>
            <person name="Wilson G."/>
            <person name="Kumar K."/>
            <person name="McCouch S."/>
            <person name="Juretic N."/>
            <person name="Hoen D."/>
            <person name="Wright S."/>
            <person name="Bruskiewich R."/>
            <person name="Bureau T."/>
            <person name="Miyao A."/>
            <person name="Hirochika H."/>
            <person name="Nishikawa T."/>
            <person name="Kadowaki K."/>
            <person name="Sugiura M."/>
            <person name="Burr B."/>
            <person name="Sasaki T."/>
        </authorList>
    </citation>
    <scope>NUCLEOTIDE SEQUENCE [LARGE SCALE GENOMIC DNA]</scope>
    <source>
        <strain evidence="3">cv. Nipponbare</strain>
    </source>
</reference>
<dbReference type="Pfam" id="PF13968">
    <property type="entry name" value="DUF4220"/>
    <property type="match status" value="1"/>
</dbReference>
<feature type="non-terminal residue" evidence="2">
    <location>
        <position position="1"/>
    </location>
</feature>
<reference evidence="2 3" key="2">
    <citation type="journal article" date="2013" name="Plant Cell Physiol.">
        <title>Rice Annotation Project Database (RAP-DB): an integrative and interactive database for rice genomics.</title>
        <authorList>
            <person name="Sakai H."/>
            <person name="Lee S.S."/>
            <person name="Tanaka T."/>
            <person name="Numa H."/>
            <person name="Kim J."/>
            <person name="Kawahara Y."/>
            <person name="Wakimoto H."/>
            <person name="Yang C.C."/>
            <person name="Iwamoto M."/>
            <person name="Abe T."/>
            <person name="Yamada Y."/>
            <person name="Muto A."/>
            <person name="Inokuchi H."/>
            <person name="Ikemura T."/>
            <person name="Matsumoto T."/>
            <person name="Sasaki T."/>
            <person name="Itoh T."/>
        </authorList>
    </citation>
    <scope>NUCLEOTIDE SEQUENCE [LARGE SCALE GENOMIC DNA]</scope>
    <source>
        <strain evidence="3">cv. Nipponbare</strain>
    </source>
</reference>
<dbReference type="Gramene" id="Os08t0149800-00">
    <property type="protein sequence ID" value="Os08t0149800-00"/>
    <property type="gene ID" value="Os08g0149800"/>
</dbReference>
<dbReference type="Proteomes" id="UP000059680">
    <property type="component" value="Chromosome 8"/>
</dbReference>
<dbReference type="InParanoid" id="A0A0P0XBZ3"/>
<dbReference type="EMBL" id="AP014964">
    <property type="protein sequence ID" value="BAT03831.1"/>
    <property type="molecule type" value="Genomic_DNA"/>
</dbReference>
<evidence type="ECO:0000313" key="2">
    <source>
        <dbReference type="EMBL" id="BAT03831.1"/>
    </source>
</evidence>
<organism evidence="2 3">
    <name type="scientific">Oryza sativa subsp. japonica</name>
    <name type="common">Rice</name>
    <dbReference type="NCBI Taxonomy" id="39947"/>
    <lineage>
        <taxon>Eukaryota</taxon>
        <taxon>Viridiplantae</taxon>
        <taxon>Streptophyta</taxon>
        <taxon>Embryophyta</taxon>
        <taxon>Tracheophyta</taxon>
        <taxon>Spermatophyta</taxon>
        <taxon>Magnoliopsida</taxon>
        <taxon>Liliopsida</taxon>
        <taxon>Poales</taxon>
        <taxon>Poaceae</taxon>
        <taxon>BOP clade</taxon>
        <taxon>Oryzoideae</taxon>
        <taxon>Oryzeae</taxon>
        <taxon>Oryzinae</taxon>
        <taxon>Oryza</taxon>
        <taxon>Oryza sativa</taxon>
    </lineage>
</organism>
<dbReference type="InterPro" id="IPR025315">
    <property type="entry name" value="DUF4220"/>
</dbReference>
<evidence type="ECO:0000259" key="1">
    <source>
        <dbReference type="Pfam" id="PF13968"/>
    </source>
</evidence>
<proteinExistence type="predicted"/>
<feature type="domain" description="DUF4220" evidence="1">
    <location>
        <begin position="6"/>
        <end position="82"/>
    </location>
</feature>
<dbReference type="AlphaFoldDB" id="A0A0P0XBZ3"/>
<dbReference type="STRING" id="39947.A0A0P0XBZ3"/>
<evidence type="ECO:0000313" key="3">
    <source>
        <dbReference type="Proteomes" id="UP000059680"/>
    </source>
</evidence>
<accession>A0A0P0XBZ3</accession>
<name>A0A0P0XBZ3_ORYSJ</name>
<reference evidence="2 3" key="3">
    <citation type="journal article" date="2013" name="Rice">
        <title>Improvement of the Oryza sativa Nipponbare reference genome using next generation sequence and optical map data.</title>
        <authorList>
            <person name="Kawahara Y."/>
            <person name="de la Bastide M."/>
            <person name="Hamilton J.P."/>
            <person name="Kanamori H."/>
            <person name="McCombie W.R."/>
            <person name="Ouyang S."/>
            <person name="Schwartz D.C."/>
            <person name="Tanaka T."/>
            <person name="Wu J."/>
            <person name="Zhou S."/>
            <person name="Childs K.L."/>
            <person name="Davidson R.M."/>
            <person name="Lin H."/>
            <person name="Quesada-Ocampo L."/>
            <person name="Vaillancourt B."/>
            <person name="Sakai H."/>
            <person name="Lee S.S."/>
            <person name="Kim J."/>
            <person name="Numa H."/>
            <person name="Itoh T."/>
            <person name="Buell C.R."/>
            <person name="Matsumoto T."/>
        </authorList>
    </citation>
    <scope>NUCLEOTIDE SEQUENCE [LARGE SCALE GENOMIC DNA]</scope>
    <source>
        <strain evidence="3">cv. Nipponbare</strain>
    </source>
</reference>
<dbReference type="eggNOG" id="ENOG502RRR5">
    <property type="taxonomic scope" value="Eukaryota"/>
</dbReference>
<dbReference type="PaxDb" id="39947-A0A0P0XBZ3"/>
<dbReference type="PANTHER" id="PTHR31325">
    <property type="entry name" value="OS01G0798800 PROTEIN-RELATED"/>
    <property type="match status" value="1"/>
</dbReference>
<gene>
    <name evidence="2" type="ordered locus">Os08g0149800</name>
    <name evidence="2" type="ORF">OSNPB_080149800</name>
</gene>